<evidence type="ECO:0000256" key="1">
    <source>
        <dbReference type="ARBA" id="ARBA00010688"/>
    </source>
</evidence>
<dbReference type="RefSeq" id="WP_067618099.1">
    <property type="nucleotide sequence ID" value="NZ_MAGO01000006.1"/>
</dbReference>
<feature type="domain" description="Carbohydrate kinase PfkB" evidence="4">
    <location>
        <begin position="68"/>
        <end position="314"/>
    </location>
</feature>
<protein>
    <submittedName>
        <fullName evidence="5">Ribokinase</fullName>
    </submittedName>
</protein>
<dbReference type="InterPro" id="IPR029056">
    <property type="entry name" value="Ribokinase-like"/>
</dbReference>
<proteinExistence type="inferred from homology"/>
<dbReference type="AlphaFoldDB" id="A0A1B9F621"/>
<evidence type="ECO:0000313" key="5">
    <source>
        <dbReference type="EMBL" id="OCC15284.1"/>
    </source>
</evidence>
<evidence type="ECO:0000313" key="6">
    <source>
        <dbReference type="Proteomes" id="UP000093080"/>
    </source>
</evidence>
<keyword evidence="3 5" id="KW-0418">Kinase</keyword>
<gene>
    <name evidence="5" type="ORF">DBT_1407</name>
</gene>
<accession>A0A1B9F621</accession>
<dbReference type="Gene3D" id="3.40.1190.20">
    <property type="match status" value="1"/>
</dbReference>
<dbReference type="EMBL" id="MAGO01000006">
    <property type="protein sequence ID" value="OCC15284.1"/>
    <property type="molecule type" value="Genomic_DNA"/>
</dbReference>
<sequence>MKRQLSPFLAHFSGALNLDFIYEIESLELLKNSLKKDILPGSEYILTQDESDLVINSLEPQRDLRYRGGGGSSANTCVILSSLGIRSSFIGACGVDEAGDIVLSSMEGVDLSTVKRLGNTAICIILVPQKERDRTILVCPGTDHFPTPEQKEIRFLHLSSLPTQRGLEFHKALVSSLHKDAVLSLDPGEIYSAMGIDAISPILRRTDLLFITESELGMLIGENDPQKLLSYLRSVDDTFGPFHPSVIVKRGPKGAVCYTKTAVYEAEAKKVEAIVDNTGAGDAFNAGFLYSWLNHKAPFECLFFANNVAALSLSDWGRNWIRRLKHV</sequence>
<organism evidence="5 6">
    <name type="scientific">Dissulfuribacter thermophilus</name>
    <dbReference type="NCBI Taxonomy" id="1156395"/>
    <lineage>
        <taxon>Bacteria</taxon>
        <taxon>Pseudomonadati</taxon>
        <taxon>Thermodesulfobacteriota</taxon>
        <taxon>Dissulfuribacteria</taxon>
        <taxon>Dissulfuribacterales</taxon>
        <taxon>Dissulfuribacteraceae</taxon>
        <taxon>Dissulfuribacter</taxon>
    </lineage>
</organism>
<evidence type="ECO:0000256" key="3">
    <source>
        <dbReference type="ARBA" id="ARBA00022777"/>
    </source>
</evidence>
<comment type="similarity">
    <text evidence="1">Belongs to the carbohydrate kinase PfkB family.</text>
</comment>
<dbReference type="InterPro" id="IPR050306">
    <property type="entry name" value="PfkB_Carbo_kinase"/>
</dbReference>
<dbReference type="GO" id="GO:0016301">
    <property type="term" value="F:kinase activity"/>
    <property type="evidence" value="ECO:0007669"/>
    <property type="project" value="UniProtKB-KW"/>
</dbReference>
<dbReference type="STRING" id="1156395.DBT_1407"/>
<dbReference type="InterPro" id="IPR011611">
    <property type="entry name" value="PfkB_dom"/>
</dbReference>
<name>A0A1B9F621_9BACT</name>
<evidence type="ECO:0000259" key="4">
    <source>
        <dbReference type="Pfam" id="PF00294"/>
    </source>
</evidence>
<dbReference type="Proteomes" id="UP000093080">
    <property type="component" value="Unassembled WGS sequence"/>
</dbReference>
<reference evidence="5 6" key="1">
    <citation type="submission" date="2016-06" db="EMBL/GenBank/DDBJ databases">
        <title>Respiratory ammonification of nitrate coupled to the oxidation of elemental sulfur in deep-sea autotrophic thermophilic bacteria.</title>
        <authorList>
            <person name="Slobodkina G.B."/>
            <person name="Mardanov A.V."/>
            <person name="Ravin N.V."/>
            <person name="Frolova A.A."/>
            <person name="Viryasiv M.B."/>
            <person name="Chernyh N.A."/>
            <person name="Bonch-Osmolovskaya E.A."/>
            <person name="Slobodkin A.I."/>
        </authorList>
    </citation>
    <scope>NUCLEOTIDE SEQUENCE [LARGE SCALE GENOMIC DNA]</scope>
    <source>
        <strain evidence="5 6">S69</strain>
    </source>
</reference>
<keyword evidence="2" id="KW-0808">Transferase</keyword>
<dbReference type="OrthoDB" id="9775849at2"/>
<dbReference type="SUPFAM" id="SSF53613">
    <property type="entry name" value="Ribokinase-like"/>
    <property type="match status" value="1"/>
</dbReference>
<keyword evidence="6" id="KW-1185">Reference proteome</keyword>
<comment type="caution">
    <text evidence="5">The sequence shown here is derived from an EMBL/GenBank/DDBJ whole genome shotgun (WGS) entry which is preliminary data.</text>
</comment>
<dbReference type="Pfam" id="PF00294">
    <property type="entry name" value="PfkB"/>
    <property type="match status" value="1"/>
</dbReference>
<dbReference type="PANTHER" id="PTHR43085:SF57">
    <property type="entry name" value="CARBOHYDRATE KINASE PFKB DOMAIN-CONTAINING PROTEIN"/>
    <property type="match status" value="1"/>
</dbReference>
<evidence type="ECO:0000256" key="2">
    <source>
        <dbReference type="ARBA" id="ARBA00022679"/>
    </source>
</evidence>
<dbReference type="PANTHER" id="PTHR43085">
    <property type="entry name" value="HEXOKINASE FAMILY MEMBER"/>
    <property type="match status" value="1"/>
</dbReference>